<dbReference type="AlphaFoldDB" id="A0A841MS48"/>
<gene>
    <name evidence="1" type="ORF">FHS59_004165</name>
</gene>
<name>A0A841MS48_9BACT</name>
<dbReference type="SUPFAM" id="SSF160574">
    <property type="entry name" value="BT0923-like"/>
    <property type="match status" value="1"/>
</dbReference>
<accession>A0A841MS48</accession>
<dbReference type="RefSeq" id="WP_184497670.1">
    <property type="nucleotide sequence ID" value="NZ_JACIJO010000004.1"/>
</dbReference>
<comment type="caution">
    <text evidence="1">The sequence shown here is derived from an EMBL/GenBank/DDBJ whole genome shotgun (WGS) entry which is preliminary data.</text>
</comment>
<sequence>MKFLLKLKLKHYSILILFWMITGALFAQDKIERELRVEEKVVPKEARDWLYDAFETTKRPKWYQEVFESGYSYEAKFKLKGKFYSVEFDSLGLIQDVEIEIGFKELPKEVQNGLEDYLLDAYKSSDIKRIQIQYSGKPDQLEDFFDENSLEGILTRFEIEFIGPDESGKPELFEGLFSEKGDLINKRKIVLVPSDNLMF</sequence>
<reference evidence="1 2" key="1">
    <citation type="submission" date="2020-08" db="EMBL/GenBank/DDBJ databases">
        <title>Genomic Encyclopedia of Type Strains, Phase IV (KMG-IV): sequencing the most valuable type-strain genomes for metagenomic binning, comparative biology and taxonomic classification.</title>
        <authorList>
            <person name="Goeker M."/>
        </authorList>
    </citation>
    <scope>NUCLEOTIDE SEQUENCE [LARGE SCALE GENOMIC DNA]</scope>
    <source>
        <strain evidence="1 2">DSM 102044</strain>
    </source>
</reference>
<proteinExistence type="predicted"/>
<dbReference type="Gene3D" id="3.10.450.360">
    <property type="match status" value="1"/>
</dbReference>
<evidence type="ECO:0000313" key="2">
    <source>
        <dbReference type="Proteomes" id="UP000588604"/>
    </source>
</evidence>
<keyword evidence="2" id="KW-1185">Reference proteome</keyword>
<dbReference type="EMBL" id="JACIJO010000004">
    <property type="protein sequence ID" value="MBB6328509.1"/>
    <property type="molecule type" value="Genomic_DNA"/>
</dbReference>
<dbReference type="Proteomes" id="UP000588604">
    <property type="component" value="Unassembled WGS sequence"/>
</dbReference>
<organism evidence="1 2">
    <name type="scientific">Algoriphagus iocasae</name>
    <dbReference type="NCBI Taxonomy" id="1836499"/>
    <lineage>
        <taxon>Bacteria</taxon>
        <taxon>Pseudomonadati</taxon>
        <taxon>Bacteroidota</taxon>
        <taxon>Cytophagia</taxon>
        <taxon>Cytophagales</taxon>
        <taxon>Cyclobacteriaceae</taxon>
        <taxon>Algoriphagus</taxon>
    </lineage>
</organism>
<protein>
    <submittedName>
        <fullName evidence="1">Uncharacterized protein</fullName>
    </submittedName>
</protein>
<evidence type="ECO:0000313" key="1">
    <source>
        <dbReference type="EMBL" id="MBB6328509.1"/>
    </source>
</evidence>